<evidence type="ECO:0000313" key="3">
    <source>
        <dbReference type="EMBL" id="QTD52378.1"/>
    </source>
</evidence>
<comment type="similarity">
    <text evidence="1">Belongs to the 4-hydroxybenzoyl-CoA thioesterase family.</text>
</comment>
<gene>
    <name evidence="3" type="ORF">J3U87_07885</name>
</gene>
<dbReference type="InterPro" id="IPR050563">
    <property type="entry name" value="4-hydroxybenzoyl-CoA_TE"/>
</dbReference>
<organism evidence="3 4">
    <name type="scientific">Sulfidibacter corallicola</name>
    <dbReference type="NCBI Taxonomy" id="2818388"/>
    <lineage>
        <taxon>Bacteria</taxon>
        <taxon>Pseudomonadati</taxon>
        <taxon>Acidobacteriota</taxon>
        <taxon>Holophagae</taxon>
        <taxon>Acanthopleuribacterales</taxon>
        <taxon>Acanthopleuribacteraceae</taxon>
        <taxon>Sulfidibacter</taxon>
    </lineage>
</organism>
<keyword evidence="2" id="KW-0378">Hydrolase</keyword>
<evidence type="ECO:0000256" key="1">
    <source>
        <dbReference type="ARBA" id="ARBA00005953"/>
    </source>
</evidence>
<reference evidence="3" key="1">
    <citation type="submission" date="2021-03" db="EMBL/GenBank/DDBJ databases">
        <title>Acanthopleuribacteraceae sp. M133.</title>
        <authorList>
            <person name="Wang G."/>
        </authorList>
    </citation>
    <scope>NUCLEOTIDE SEQUENCE</scope>
    <source>
        <strain evidence="3">M133</strain>
    </source>
</reference>
<dbReference type="RefSeq" id="WP_237382486.1">
    <property type="nucleotide sequence ID" value="NZ_CP071793.1"/>
</dbReference>
<dbReference type="CDD" id="cd00586">
    <property type="entry name" value="4HBT"/>
    <property type="match status" value="1"/>
</dbReference>
<dbReference type="Proteomes" id="UP000663929">
    <property type="component" value="Chromosome"/>
</dbReference>
<name>A0A8A4TTG3_SULCO</name>
<proteinExistence type="inferred from homology"/>
<keyword evidence="4" id="KW-1185">Reference proteome</keyword>
<dbReference type="GO" id="GO:0047617">
    <property type="term" value="F:fatty acyl-CoA hydrolase activity"/>
    <property type="evidence" value="ECO:0007669"/>
    <property type="project" value="TreeGrafter"/>
</dbReference>
<dbReference type="PANTHER" id="PTHR31793">
    <property type="entry name" value="4-HYDROXYBENZOYL-COA THIOESTERASE FAMILY MEMBER"/>
    <property type="match status" value="1"/>
</dbReference>
<evidence type="ECO:0000256" key="2">
    <source>
        <dbReference type="ARBA" id="ARBA00022801"/>
    </source>
</evidence>
<evidence type="ECO:0000313" key="4">
    <source>
        <dbReference type="Proteomes" id="UP000663929"/>
    </source>
</evidence>
<dbReference type="KEGG" id="scor:J3U87_07885"/>
<dbReference type="AlphaFoldDB" id="A0A8A4TTG3"/>
<dbReference type="PIRSF" id="PIRSF003230">
    <property type="entry name" value="YbgC"/>
    <property type="match status" value="1"/>
</dbReference>
<dbReference type="EMBL" id="CP071793">
    <property type="protein sequence ID" value="QTD52378.1"/>
    <property type="molecule type" value="Genomic_DNA"/>
</dbReference>
<accession>A0A8A4TTG3</accession>
<dbReference type="Gene3D" id="3.10.129.10">
    <property type="entry name" value="Hotdog Thioesterase"/>
    <property type="match status" value="1"/>
</dbReference>
<sequence>MTEHAEFVVEIPFHDIDLMRVVWHGHYYKYFELARTELFRRHHLDIDQMKELGLMFPVIESHCRYVSSLKYGETAVIRARMVEVEYRLKVTYQVFEATTERRVAKGYTIQVAVNAETGEMHMATPPVIRDLFEA</sequence>
<dbReference type="SUPFAM" id="SSF54637">
    <property type="entry name" value="Thioesterase/thiol ester dehydrase-isomerase"/>
    <property type="match status" value="1"/>
</dbReference>
<dbReference type="Pfam" id="PF13279">
    <property type="entry name" value="4HBT_2"/>
    <property type="match status" value="1"/>
</dbReference>
<dbReference type="InterPro" id="IPR029069">
    <property type="entry name" value="HotDog_dom_sf"/>
</dbReference>
<protein>
    <submittedName>
        <fullName evidence="3">Acyl-CoA thioesterase</fullName>
    </submittedName>
</protein>
<dbReference type="InterPro" id="IPR006684">
    <property type="entry name" value="YbgC/YbaW"/>
</dbReference>
<dbReference type="PANTHER" id="PTHR31793:SF27">
    <property type="entry name" value="NOVEL THIOESTERASE SUPERFAMILY DOMAIN AND SAPOSIN A-TYPE DOMAIN CONTAINING PROTEIN (0610012H03RIK)"/>
    <property type="match status" value="1"/>
</dbReference>